<dbReference type="EMBL" id="JAKGCU010000016">
    <property type="protein sequence ID" value="MCF3939933.1"/>
    <property type="molecule type" value="Genomic_DNA"/>
</dbReference>
<proteinExistence type="predicted"/>
<sequence>MTDIREQARQALAHWEKYGVSGSHDIDDVAPALVDGLLAELERVESGYHELINRQGSLLTNAVNAMKGDPPPLTTWSHHDVAELAKGVVAERDAALSTLQQVRELASGPSCYAGAWPAVKVADLLRILDGGPS</sequence>
<name>A0ABS9DQ49_9ACTN</name>
<organism evidence="1 2">
    <name type="scientific">Gordonia tangerina</name>
    <dbReference type="NCBI Taxonomy" id="2911060"/>
    <lineage>
        <taxon>Bacteria</taxon>
        <taxon>Bacillati</taxon>
        <taxon>Actinomycetota</taxon>
        <taxon>Actinomycetes</taxon>
        <taxon>Mycobacteriales</taxon>
        <taxon>Gordoniaceae</taxon>
        <taxon>Gordonia</taxon>
    </lineage>
</organism>
<dbReference type="Proteomes" id="UP001108089">
    <property type="component" value="Unassembled WGS sequence"/>
</dbReference>
<evidence type="ECO:0008006" key="3">
    <source>
        <dbReference type="Google" id="ProtNLM"/>
    </source>
</evidence>
<protein>
    <recommendedName>
        <fullName evidence="3">DUF222 domain-containing protein</fullName>
    </recommendedName>
</protein>
<dbReference type="RefSeq" id="WP_235724659.1">
    <property type="nucleotide sequence ID" value="NZ_JAKGCU010000016.1"/>
</dbReference>
<gene>
    <name evidence="1" type="ORF">L1892_16270</name>
</gene>
<evidence type="ECO:0000313" key="2">
    <source>
        <dbReference type="Proteomes" id="UP001108089"/>
    </source>
</evidence>
<accession>A0ABS9DQ49</accession>
<keyword evidence="2" id="KW-1185">Reference proteome</keyword>
<comment type="caution">
    <text evidence="1">The sequence shown here is derived from an EMBL/GenBank/DDBJ whole genome shotgun (WGS) entry which is preliminary data.</text>
</comment>
<reference evidence="1" key="1">
    <citation type="submission" date="2022-01" db="EMBL/GenBank/DDBJ databases">
        <title>Gordonia xiamenensis sp. nov., isolated from surface seawater in Xiamen.</title>
        <authorList>
            <person name="He Y.F."/>
        </authorList>
    </citation>
    <scope>NUCLEOTIDE SEQUENCE</scope>
    <source>
        <strain evidence="1">GW1C4-4</strain>
    </source>
</reference>
<evidence type="ECO:0000313" key="1">
    <source>
        <dbReference type="EMBL" id="MCF3939933.1"/>
    </source>
</evidence>